<dbReference type="PANTHER" id="PTHR42752">
    <property type="entry name" value="IMIDAZOLONEPROPIONASE"/>
    <property type="match status" value="1"/>
</dbReference>
<dbReference type="InterPro" id="IPR013108">
    <property type="entry name" value="Amidohydro_3"/>
</dbReference>
<dbReference type="RefSeq" id="WP_380015316.1">
    <property type="nucleotide sequence ID" value="NZ_JBHLYR010000062.1"/>
</dbReference>
<comment type="function">
    <text evidence="8">Catalyzes the hydrolytic cleavage of the carbon-nitrogen bond in imidazolone-5-propanoate to yield N-formimidoyl-L-glutamate. It is the third step in the universal histidine degradation pathway.</text>
</comment>
<dbReference type="Proteomes" id="UP001589733">
    <property type="component" value="Unassembled WGS sequence"/>
</dbReference>
<comment type="similarity">
    <text evidence="8">Belongs to the metallo-dependent hydrolases superfamily. HutI family.</text>
</comment>
<evidence type="ECO:0000256" key="3">
    <source>
        <dbReference type="ARBA" id="ARBA00022723"/>
    </source>
</evidence>
<evidence type="ECO:0000256" key="6">
    <source>
        <dbReference type="ARBA" id="ARBA00022833"/>
    </source>
</evidence>
<evidence type="ECO:0000256" key="4">
    <source>
        <dbReference type="ARBA" id="ARBA00022801"/>
    </source>
</evidence>
<evidence type="ECO:0000259" key="9">
    <source>
        <dbReference type="Pfam" id="PF07969"/>
    </source>
</evidence>
<keyword evidence="3 8" id="KW-0479">Metal-binding</keyword>
<accession>A0ABV6B5F9</accession>
<feature type="binding site" evidence="8">
    <location>
        <position position="77"/>
    </location>
    <ligand>
        <name>Zn(2+)</name>
        <dbReference type="ChEBI" id="CHEBI:29105"/>
    </ligand>
</feature>
<comment type="pathway">
    <text evidence="8">Amino-acid degradation; L-histidine degradation into L-glutamate; N-formimidoyl-L-glutamate from L-histidine: step 3/3.</text>
</comment>
<keyword evidence="2 8" id="KW-0963">Cytoplasm</keyword>
<feature type="binding site" evidence="8">
    <location>
        <position position="79"/>
    </location>
    <ligand>
        <name>Zn(2+)</name>
        <dbReference type="ChEBI" id="CHEBI:29105"/>
    </ligand>
</feature>
<sequence>MPERKSTLFVGIAQLVTSQAGPQRGAAMRSLTLISGAALLVQDGLIAWVGSEKDAPPADQIHDLGGVAVTPALTDPHTHAVWAGDRLADFEARVQGVPYETILAQGGGIRSTMRATAAATLPELVALALPRVHSLTRSGATTLEIKSGYGLDFDAEIRMLEAVRLLQTQTSATLLPTLLLHVPPSEGRAGYVQDVCRTLIPRVAGERLATAVDVFCEREAFTVEETRQFFAAARQSGLSIKLHADQFHAIGGTELACDQGALSVDHLEASGEAQIAALGRSSTVATILPGVTLHLGLPAAPARQLIDAGACVALGTDLNPGSSPLYSAQLALALGVRLNRLTPAEALTAATVNAAAALGLTDRGTLFPGMRADFLALHSADWRDLPSTLGATPVRSVFVAGQEFSL</sequence>
<evidence type="ECO:0000313" key="11">
    <source>
        <dbReference type="Proteomes" id="UP001589733"/>
    </source>
</evidence>
<comment type="cofactor">
    <cofactor evidence="8">
        <name>Zn(2+)</name>
        <dbReference type="ChEBI" id="CHEBI:29105"/>
    </cofactor>
    <cofactor evidence="8">
        <name>Fe(3+)</name>
        <dbReference type="ChEBI" id="CHEBI:29034"/>
    </cofactor>
    <text evidence="8">Binds 1 zinc or iron ion per subunit.</text>
</comment>
<feature type="binding site" evidence="8">
    <location>
        <position position="149"/>
    </location>
    <ligand>
        <name>4-imidazolone-5-propanoate</name>
        <dbReference type="ChEBI" id="CHEBI:77893"/>
    </ligand>
</feature>
<feature type="binding site" evidence="8">
    <location>
        <position position="243"/>
    </location>
    <ligand>
        <name>Zn(2+)</name>
        <dbReference type="ChEBI" id="CHEBI:29105"/>
    </ligand>
</feature>
<dbReference type="Gene3D" id="2.30.40.10">
    <property type="entry name" value="Urease, subunit C, domain 1"/>
    <property type="match status" value="1"/>
</dbReference>
<feature type="binding site" evidence="8">
    <location>
        <position position="317"/>
    </location>
    <ligand>
        <name>Zn(2+)</name>
        <dbReference type="ChEBI" id="CHEBI:29105"/>
    </ligand>
</feature>
<dbReference type="Gene3D" id="3.20.20.140">
    <property type="entry name" value="Metal-dependent hydrolases"/>
    <property type="match status" value="1"/>
</dbReference>
<dbReference type="Pfam" id="PF07969">
    <property type="entry name" value="Amidohydro_3"/>
    <property type="match status" value="1"/>
</dbReference>
<gene>
    <name evidence="8 10" type="primary">hutI</name>
    <name evidence="10" type="ORF">ACFFLM_21125</name>
</gene>
<feature type="domain" description="Amidohydrolase 3" evidence="9">
    <location>
        <begin position="186"/>
        <end position="402"/>
    </location>
</feature>
<dbReference type="NCBIfam" id="TIGR01224">
    <property type="entry name" value="hutI"/>
    <property type="match status" value="1"/>
</dbReference>
<feature type="binding site" evidence="8">
    <location>
        <position position="317"/>
    </location>
    <ligand>
        <name>Fe(3+)</name>
        <dbReference type="ChEBI" id="CHEBI:29034"/>
    </ligand>
</feature>
<dbReference type="PANTHER" id="PTHR42752:SF1">
    <property type="entry name" value="IMIDAZOLONEPROPIONASE-RELATED"/>
    <property type="match status" value="1"/>
</dbReference>
<feature type="binding site" evidence="8">
    <location>
        <position position="321"/>
    </location>
    <ligand>
        <name>N-formimidoyl-L-glutamate</name>
        <dbReference type="ChEBI" id="CHEBI:58928"/>
    </ligand>
</feature>
<name>A0ABV6B5F9_9DEIO</name>
<comment type="subcellular location">
    <subcellularLocation>
        <location evidence="8">Cytoplasm</location>
    </subcellularLocation>
</comment>
<reference evidence="10 11" key="1">
    <citation type="submission" date="2024-09" db="EMBL/GenBank/DDBJ databases">
        <authorList>
            <person name="Sun Q."/>
            <person name="Mori K."/>
        </authorList>
    </citation>
    <scope>NUCLEOTIDE SEQUENCE [LARGE SCALE GENOMIC DNA]</scope>
    <source>
        <strain evidence="10 11">JCM 13503</strain>
    </source>
</reference>
<feature type="binding site" evidence="8">
    <location>
        <position position="86"/>
    </location>
    <ligand>
        <name>4-imidazolone-5-propanoate</name>
        <dbReference type="ChEBI" id="CHEBI:77893"/>
    </ligand>
</feature>
<evidence type="ECO:0000256" key="2">
    <source>
        <dbReference type="ARBA" id="ARBA00022490"/>
    </source>
</evidence>
<dbReference type="SUPFAM" id="SSF51338">
    <property type="entry name" value="Composite domain of metallo-dependent hydrolases"/>
    <property type="match status" value="1"/>
</dbReference>
<dbReference type="GO" id="GO:0050480">
    <property type="term" value="F:imidazolonepropionase activity"/>
    <property type="evidence" value="ECO:0007669"/>
    <property type="project" value="UniProtKB-EC"/>
</dbReference>
<feature type="binding site" evidence="8">
    <location>
        <position position="246"/>
    </location>
    <ligand>
        <name>4-imidazolone-5-propanoate</name>
        <dbReference type="ChEBI" id="CHEBI:77893"/>
    </ligand>
</feature>
<dbReference type="InterPro" id="IPR032466">
    <property type="entry name" value="Metal_Hydrolase"/>
</dbReference>
<keyword evidence="6 8" id="KW-0862">Zinc</keyword>
<dbReference type="HAMAP" id="MF_00372">
    <property type="entry name" value="HutI"/>
    <property type="match status" value="1"/>
</dbReference>
<evidence type="ECO:0000256" key="1">
    <source>
        <dbReference type="ARBA" id="ARBA00012864"/>
    </source>
</evidence>
<keyword evidence="5 8" id="KW-0369">Histidine metabolism</keyword>
<proteinExistence type="inferred from homology"/>
<feature type="binding site" evidence="8">
    <location>
        <position position="181"/>
    </location>
    <ligand>
        <name>4-imidazolone-5-propanoate</name>
        <dbReference type="ChEBI" id="CHEBI:77893"/>
    </ligand>
</feature>
<evidence type="ECO:0000256" key="5">
    <source>
        <dbReference type="ARBA" id="ARBA00022808"/>
    </source>
</evidence>
<keyword evidence="7 8" id="KW-0408">Iron</keyword>
<evidence type="ECO:0000256" key="7">
    <source>
        <dbReference type="ARBA" id="ARBA00023004"/>
    </source>
</evidence>
<keyword evidence="4 8" id="KW-0378">Hydrolase</keyword>
<dbReference type="SUPFAM" id="SSF51556">
    <property type="entry name" value="Metallo-dependent hydrolases"/>
    <property type="match status" value="1"/>
</dbReference>
<dbReference type="EC" id="3.5.2.7" evidence="1 8"/>
<keyword evidence="11" id="KW-1185">Reference proteome</keyword>
<dbReference type="EMBL" id="JBHLYR010000062">
    <property type="protein sequence ID" value="MFB9994462.1"/>
    <property type="molecule type" value="Genomic_DNA"/>
</dbReference>
<dbReference type="InterPro" id="IPR011059">
    <property type="entry name" value="Metal-dep_hydrolase_composite"/>
</dbReference>
<feature type="binding site" evidence="8">
    <location>
        <position position="322"/>
    </location>
    <ligand>
        <name>4-imidazolone-5-propanoate</name>
        <dbReference type="ChEBI" id="CHEBI:77893"/>
    </ligand>
</feature>
<protein>
    <recommendedName>
        <fullName evidence="1 8">Imidazolonepropionase</fullName>
        <ecNumber evidence="1 8">3.5.2.7</ecNumber>
    </recommendedName>
    <alternativeName>
        <fullName evidence="8">Imidazolone-5-propionate hydrolase</fullName>
    </alternativeName>
</protein>
<evidence type="ECO:0000256" key="8">
    <source>
        <dbReference type="HAMAP-Rule" id="MF_00372"/>
    </source>
</evidence>
<comment type="catalytic activity">
    <reaction evidence="8">
        <text>4-imidazolone-5-propanoate + H2O = N-formimidoyl-L-glutamate</text>
        <dbReference type="Rhea" id="RHEA:23660"/>
        <dbReference type="ChEBI" id="CHEBI:15377"/>
        <dbReference type="ChEBI" id="CHEBI:58928"/>
        <dbReference type="ChEBI" id="CHEBI:77893"/>
        <dbReference type="EC" id="3.5.2.7"/>
    </reaction>
</comment>
<comment type="caution">
    <text evidence="10">The sequence shown here is derived from an EMBL/GenBank/DDBJ whole genome shotgun (WGS) entry which is preliminary data.</text>
</comment>
<feature type="binding site" evidence="8">
    <location>
        <position position="79"/>
    </location>
    <ligand>
        <name>Fe(3+)</name>
        <dbReference type="ChEBI" id="CHEBI:29034"/>
    </ligand>
</feature>
<feature type="binding site" evidence="8">
    <location>
        <position position="243"/>
    </location>
    <ligand>
        <name>Fe(3+)</name>
        <dbReference type="ChEBI" id="CHEBI:29034"/>
    </ligand>
</feature>
<feature type="binding site" evidence="8">
    <location>
        <position position="319"/>
    </location>
    <ligand>
        <name>N-formimidoyl-L-glutamate</name>
        <dbReference type="ChEBI" id="CHEBI:58928"/>
    </ligand>
</feature>
<feature type="binding site" evidence="8">
    <location>
        <position position="149"/>
    </location>
    <ligand>
        <name>N-formimidoyl-L-glutamate</name>
        <dbReference type="ChEBI" id="CHEBI:58928"/>
    </ligand>
</feature>
<evidence type="ECO:0000313" key="10">
    <source>
        <dbReference type="EMBL" id="MFB9994462.1"/>
    </source>
</evidence>
<feature type="binding site" evidence="8">
    <location>
        <position position="77"/>
    </location>
    <ligand>
        <name>Fe(3+)</name>
        <dbReference type="ChEBI" id="CHEBI:29034"/>
    </ligand>
</feature>
<dbReference type="InterPro" id="IPR005920">
    <property type="entry name" value="HutI"/>
</dbReference>
<organism evidence="10 11">
    <name type="scientific">Deinococcus oregonensis</name>
    <dbReference type="NCBI Taxonomy" id="1805970"/>
    <lineage>
        <taxon>Bacteria</taxon>
        <taxon>Thermotogati</taxon>
        <taxon>Deinococcota</taxon>
        <taxon>Deinococci</taxon>
        <taxon>Deinococcales</taxon>
        <taxon>Deinococcaceae</taxon>
        <taxon>Deinococcus</taxon>
    </lineage>
</organism>